<evidence type="ECO:0000256" key="2">
    <source>
        <dbReference type="SAM" id="Phobius"/>
    </source>
</evidence>
<sequence length="325" mass="36697">MEFGFIMFMSVIIVLVGTFGICYLEPEKFPSLFDGFWWTMTTVTTVGYGDYYPTTILGRLLGIFLFIFGIGIIGVLISKTVDSITTYNKLKTEGMLMYKNKEHYIYIGYSAKTENAIREVLVHNPEAEIVLIDTLPNCPYMHNQVHYIQGDPSEEEILLKANILESKRVAIFADSSITDPILADGKTLLIASAVESLSEQTENEIHTIVEICEESHISKFRHIRVDDFVLSNDSVSLLIAKATLQPGTTQLFRQLLSKRYGNNIHVLKPSSQWSTYRDAHLALFDKGAVLIAINDEMDFKDAKSKKLKSTDTLYIVCSDEIYSTL</sequence>
<dbReference type="GO" id="GO:0034220">
    <property type="term" value="P:monoatomic ion transmembrane transport"/>
    <property type="evidence" value="ECO:0007669"/>
    <property type="project" value="UniProtKB-KW"/>
</dbReference>
<evidence type="ECO:0000313" key="6">
    <source>
        <dbReference type="Proteomes" id="UP000276770"/>
    </source>
</evidence>
<dbReference type="InterPro" id="IPR013099">
    <property type="entry name" value="K_chnl_dom"/>
</dbReference>
<evidence type="ECO:0000256" key="1">
    <source>
        <dbReference type="ARBA" id="ARBA00004651"/>
    </source>
</evidence>
<dbReference type="Proteomes" id="UP000276770">
    <property type="component" value="Unassembled WGS sequence"/>
</dbReference>
<gene>
    <name evidence="5" type="ORF">D9X91_15210</name>
</gene>
<organism evidence="5 6">
    <name type="scientific">Falsibacillus albus</name>
    <dbReference type="NCBI Taxonomy" id="2478915"/>
    <lineage>
        <taxon>Bacteria</taxon>
        <taxon>Bacillati</taxon>
        <taxon>Bacillota</taxon>
        <taxon>Bacilli</taxon>
        <taxon>Bacillales</taxon>
        <taxon>Bacillaceae</taxon>
        <taxon>Falsibacillus</taxon>
    </lineage>
</organism>
<dbReference type="SUPFAM" id="SSF51735">
    <property type="entry name" value="NAD(P)-binding Rossmann-fold domains"/>
    <property type="match status" value="1"/>
</dbReference>
<accession>A0A3L7JVF2</accession>
<dbReference type="PANTHER" id="PTHR43833">
    <property type="entry name" value="POTASSIUM CHANNEL PROTEIN 2-RELATED-RELATED"/>
    <property type="match status" value="1"/>
</dbReference>
<evidence type="ECO:0000313" key="5">
    <source>
        <dbReference type="EMBL" id="RLQ94099.1"/>
    </source>
</evidence>
<name>A0A3L7JVF2_9BACI</name>
<dbReference type="Pfam" id="PF07885">
    <property type="entry name" value="Ion_trans_2"/>
    <property type="match status" value="1"/>
</dbReference>
<dbReference type="Gene3D" id="1.10.287.70">
    <property type="match status" value="1"/>
</dbReference>
<feature type="domain" description="Potassium channel" evidence="3">
    <location>
        <begin position="12"/>
        <end position="84"/>
    </location>
</feature>
<dbReference type="AlphaFoldDB" id="A0A3L7JVF2"/>
<dbReference type="PANTHER" id="PTHR43833:SF9">
    <property type="entry name" value="POTASSIUM CHANNEL PROTEIN YUGO-RELATED"/>
    <property type="match status" value="1"/>
</dbReference>
<dbReference type="InterPro" id="IPR003148">
    <property type="entry name" value="RCK_N"/>
</dbReference>
<dbReference type="GO" id="GO:0005886">
    <property type="term" value="C:plasma membrane"/>
    <property type="evidence" value="ECO:0007669"/>
    <property type="project" value="UniProtKB-SubCell"/>
</dbReference>
<dbReference type="InterPro" id="IPR050721">
    <property type="entry name" value="Trk_Ktr_HKT_K-transport"/>
</dbReference>
<keyword evidence="5" id="KW-0813">Transport</keyword>
<feature type="domain" description="RCK N-terminal" evidence="4">
    <location>
        <begin position="137"/>
        <end position="201"/>
    </location>
</feature>
<protein>
    <submittedName>
        <fullName evidence="5">Potassium channel protein</fullName>
    </submittedName>
</protein>
<dbReference type="Gene3D" id="3.40.50.720">
    <property type="entry name" value="NAD(P)-binding Rossmann-like Domain"/>
    <property type="match status" value="1"/>
</dbReference>
<reference evidence="5 6" key="1">
    <citation type="submission" date="2018-10" db="EMBL/GenBank/DDBJ databases">
        <title>Falsibacillus sp. genome draft.</title>
        <authorList>
            <person name="Shi S."/>
        </authorList>
    </citation>
    <scope>NUCLEOTIDE SEQUENCE [LARGE SCALE GENOMIC DNA]</scope>
    <source>
        <strain evidence="5 6">GY 10110</strain>
    </source>
</reference>
<dbReference type="InterPro" id="IPR036291">
    <property type="entry name" value="NAD(P)-bd_dom_sf"/>
</dbReference>
<keyword evidence="2" id="KW-0812">Transmembrane</keyword>
<feature type="transmembrane region" description="Helical" evidence="2">
    <location>
        <begin position="6"/>
        <end position="24"/>
    </location>
</feature>
<comment type="caution">
    <text evidence="5">The sequence shown here is derived from an EMBL/GenBank/DDBJ whole genome shotgun (WGS) entry which is preliminary data.</text>
</comment>
<keyword evidence="6" id="KW-1185">Reference proteome</keyword>
<evidence type="ECO:0000259" key="4">
    <source>
        <dbReference type="Pfam" id="PF22614"/>
    </source>
</evidence>
<proteinExistence type="predicted"/>
<evidence type="ECO:0000259" key="3">
    <source>
        <dbReference type="Pfam" id="PF07885"/>
    </source>
</evidence>
<dbReference type="GO" id="GO:0006813">
    <property type="term" value="P:potassium ion transport"/>
    <property type="evidence" value="ECO:0007669"/>
    <property type="project" value="InterPro"/>
</dbReference>
<comment type="subcellular location">
    <subcellularLocation>
        <location evidence="1">Cell membrane</location>
        <topology evidence="1">Multi-pass membrane protein</topology>
    </subcellularLocation>
</comment>
<feature type="transmembrane region" description="Helical" evidence="2">
    <location>
        <begin position="60"/>
        <end position="81"/>
    </location>
</feature>
<dbReference type="OrthoDB" id="9785285at2"/>
<dbReference type="Pfam" id="PF22614">
    <property type="entry name" value="Slo-like_RCK"/>
    <property type="match status" value="1"/>
</dbReference>
<keyword evidence="5" id="KW-0407">Ion channel</keyword>
<dbReference type="SUPFAM" id="SSF81324">
    <property type="entry name" value="Voltage-gated potassium channels"/>
    <property type="match status" value="1"/>
</dbReference>
<keyword evidence="5" id="KW-0406">Ion transport</keyword>
<keyword evidence="2" id="KW-1133">Transmembrane helix</keyword>
<keyword evidence="2" id="KW-0472">Membrane</keyword>
<dbReference type="EMBL" id="RCVZ01000011">
    <property type="protein sequence ID" value="RLQ94099.1"/>
    <property type="molecule type" value="Genomic_DNA"/>
</dbReference>